<evidence type="ECO:0000256" key="1">
    <source>
        <dbReference type="SAM" id="MobiDB-lite"/>
    </source>
</evidence>
<reference evidence="2" key="2">
    <citation type="journal article" date="2015" name="Data Brief">
        <title>Shoot transcriptome of the giant reed, Arundo donax.</title>
        <authorList>
            <person name="Barrero R.A."/>
            <person name="Guerrero F.D."/>
            <person name="Moolhuijzen P."/>
            <person name="Goolsby J.A."/>
            <person name="Tidwell J."/>
            <person name="Bellgard S.E."/>
            <person name="Bellgard M.I."/>
        </authorList>
    </citation>
    <scope>NUCLEOTIDE SEQUENCE</scope>
    <source>
        <tissue evidence="2">Shoot tissue taken approximately 20 cm above the soil surface</tissue>
    </source>
</reference>
<feature type="compositionally biased region" description="Basic residues" evidence="1">
    <location>
        <begin position="12"/>
        <end position="30"/>
    </location>
</feature>
<feature type="compositionally biased region" description="Gly residues" evidence="1">
    <location>
        <begin position="1"/>
        <end position="11"/>
    </location>
</feature>
<protein>
    <submittedName>
        <fullName evidence="2">Uncharacterized protein</fullName>
    </submittedName>
</protein>
<reference evidence="2" key="1">
    <citation type="submission" date="2014-09" db="EMBL/GenBank/DDBJ databases">
        <authorList>
            <person name="Magalhaes I.L.F."/>
            <person name="Oliveira U."/>
            <person name="Santos F.R."/>
            <person name="Vidigal T.H.D.A."/>
            <person name="Brescovit A.D."/>
            <person name="Santos A.J."/>
        </authorList>
    </citation>
    <scope>NUCLEOTIDE SEQUENCE</scope>
    <source>
        <tissue evidence="2">Shoot tissue taken approximately 20 cm above the soil surface</tissue>
    </source>
</reference>
<accession>A0A0A9B291</accession>
<feature type="compositionally biased region" description="Basic residues" evidence="1">
    <location>
        <begin position="63"/>
        <end position="73"/>
    </location>
</feature>
<dbReference type="EMBL" id="GBRH01241642">
    <property type="protein sequence ID" value="JAD56253.1"/>
    <property type="molecule type" value="Transcribed_RNA"/>
</dbReference>
<dbReference type="AlphaFoldDB" id="A0A0A9B291"/>
<feature type="region of interest" description="Disordered" evidence="1">
    <location>
        <begin position="1"/>
        <end position="30"/>
    </location>
</feature>
<proteinExistence type="predicted"/>
<feature type="region of interest" description="Disordered" evidence="1">
    <location>
        <begin position="62"/>
        <end position="109"/>
    </location>
</feature>
<name>A0A0A9B291_ARUDO</name>
<evidence type="ECO:0000313" key="2">
    <source>
        <dbReference type="EMBL" id="JAD56253.1"/>
    </source>
</evidence>
<organism evidence="2">
    <name type="scientific">Arundo donax</name>
    <name type="common">Giant reed</name>
    <name type="synonym">Donax arundinaceus</name>
    <dbReference type="NCBI Taxonomy" id="35708"/>
    <lineage>
        <taxon>Eukaryota</taxon>
        <taxon>Viridiplantae</taxon>
        <taxon>Streptophyta</taxon>
        <taxon>Embryophyta</taxon>
        <taxon>Tracheophyta</taxon>
        <taxon>Spermatophyta</taxon>
        <taxon>Magnoliopsida</taxon>
        <taxon>Liliopsida</taxon>
        <taxon>Poales</taxon>
        <taxon>Poaceae</taxon>
        <taxon>PACMAD clade</taxon>
        <taxon>Arundinoideae</taxon>
        <taxon>Arundineae</taxon>
        <taxon>Arundo</taxon>
    </lineage>
</organism>
<sequence length="109" mass="11602">MARGQGRGGGRTARRHPGSRRGTCRRRRHALHPGGSVLRFLRSPSGLRSWFLACTTGPTMATKSRRVSRGFWKRGRESNGGRAGATAAVTPRPFMERSGGLVAGGAGGM</sequence>